<name>A0A916QHZ5_9BACL</name>
<protein>
    <recommendedName>
        <fullName evidence="1">DUF559 domain-containing protein</fullName>
    </recommendedName>
</protein>
<organism evidence="2 3">
    <name type="scientific">Insulibacter thermoxylanivorax</name>
    <dbReference type="NCBI Taxonomy" id="2749268"/>
    <lineage>
        <taxon>Bacteria</taxon>
        <taxon>Bacillati</taxon>
        <taxon>Bacillota</taxon>
        <taxon>Bacilli</taxon>
        <taxon>Bacillales</taxon>
        <taxon>Paenibacillaceae</taxon>
        <taxon>Insulibacter</taxon>
    </lineage>
</organism>
<comment type="caution">
    <text evidence="2">The sequence shown here is derived from an EMBL/GenBank/DDBJ whole genome shotgun (WGS) entry which is preliminary data.</text>
</comment>
<dbReference type="Proteomes" id="UP000654993">
    <property type="component" value="Unassembled WGS sequence"/>
</dbReference>
<evidence type="ECO:0000313" key="2">
    <source>
        <dbReference type="EMBL" id="GFR39174.1"/>
    </source>
</evidence>
<gene>
    <name evidence="2" type="ORF">PRECH8_24700</name>
</gene>
<sequence length="222" mass="26154">MMSFERAYAQFLEKHLDEARGMRRERLLKGLGYGEKLFAKNAWWPAIGSFDHLYPEFMVRDVKRGYRLIDFVYLRPPHRIAFEADGYHPHQLDRYAFDDDRERQNMLVLDGWKVFRYTIDQLKDRPKEVQRQLQQIMGTFYGKQGMEQALLTPKELSLLQFAGSRGDAFTPQEAAEWLGLTVRQTLAYLHRLVDKGHLIPASGEKRIRSYMISYPDADLESM</sequence>
<dbReference type="InterPro" id="IPR007569">
    <property type="entry name" value="DUF559"/>
</dbReference>
<dbReference type="AlphaFoldDB" id="A0A916QHZ5"/>
<dbReference type="Gene3D" id="3.40.960.10">
    <property type="entry name" value="VSR Endonuclease"/>
    <property type="match status" value="1"/>
</dbReference>
<dbReference type="Pfam" id="PF04480">
    <property type="entry name" value="DUF559"/>
    <property type="match status" value="1"/>
</dbReference>
<proteinExistence type="predicted"/>
<reference evidence="2" key="1">
    <citation type="submission" date="2020-08" db="EMBL/GenBank/DDBJ databases">
        <authorList>
            <person name="Uke A."/>
            <person name="Chhe C."/>
            <person name="Baramee S."/>
            <person name="Kosugi A."/>
        </authorList>
    </citation>
    <scope>NUCLEOTIDE SEQUENCE</scope>
    <source>
        <strain evidence="2">DA-C8</strain>
    </source>
</reference>
<keyword evidence="3" id="KW-1185">Reference proteome</keyword>
<feature type="domain" description="DUF559" evidence="1">
    <location>
        <begin position="65"/>
        <end position="135"/>
    </location>
</feature>
<accession>A0A916QHZ5</accession>
<evidence type="ECO:0000313" key="3">
    <source>
        <dbReference type="Proteomes" id="UP000654993"/>
    </source>
</evidence>
<dbReference type="EMBL" id="BMAQ01000035">
    <property type="protein sequence ID" value="GFR39174.1"/>
    <property type="molecule type" value="Genomic_DNA"/>
</dbReference>
<evidence type="ECO:0000259" key="1">
    <source>
        <dbReference type="Pfam" id="PF04480"/>
    </source>
</evidence>
<reference evidence="2" key="2">
    <citation type="journal article" date="2021" name="Data Brief">
        <title>Draft genome sequence data of the facultative, thermophilic, xylanolytic bacterium Paenibacillus sp. strain DA-C8.</title>
        <authorList>
            <person name="Chhe C."/>
            <person name="Uke A."/>
            <person name="Baramee S."/>
            <person name="Ungkulpasvich U."/>
            <person name="Tachaapaikoon C."/>
            <person name="Pason P."/>
            <person name="Waeonukul R."/>
            <person name="Ratanakhanokchai K."/>
            <person name="Kosugi A."/>
        </authorList>
    </citation>
    <scope>NUCLEOTIDE SEQUENCE</scope>
    <source>
        <strain evidence="2">DA-C8</strain>
    </source>
</reference>